<dbReference type="AlphaFoldDB" id="A0AAV5TX36"/>
<evidence type="ECO:0000313" key="1">
    <source>
        <dbReference type="EMBL" id="GMS98657.1"/>
    </source>
</evidence>
<sequence>VSSYLWSVSFKEHWDVMTNSFGRFARFEGSGGAGKTLNKVAIHFTFWRNVDLYNRTLDEINHAKRMKIGTIVLT</sequence>
<evidence type="ECO:0000313" key="2">
    <source>
        <dbReference type="Proteomes" id="UP001432027"/>
    </source>
</evidence>
<name>A0AAV5TX36_9BILA</name>
<keyword evidence="2" id="KW-1185">Reference proteome</keyword>
<dbReference type="EMBL" id="BTSX01000005">
    <property type="protein sequence ID" value="GMS98657.1"/>
    <property type="molecule type" value="Genomic_DNA"/>
</dbReference>
<accession>A0AAV5TX36</accession>
<comment type="caution">
    <text evidence="1">The sequence shown here is derived from an EMBL/GenBank/DDBJ whole genome shotgun (WGS) entry which is preliminary data.</text>
</comment>
<dbReference type="Proteomes" id="UP001432027">
    <property type="component" value="Unassembled WGS sequence"/>
</dbReference>
<proteinExistence type="predicted"/>
<gene>
    <name evidence="1" type="ORF">PENTCL1PPCAC_20832</name>
</gene>
<protein>
    <submittedName>
        <fullName evidence="1">Uncharacterized protein</fullName>
    </submittedName>
</protein>
<feature type="non-terminal residue" evidence="1">
    <location>
        <position position="1"/>
    </location>
</feature>
<reference evidence="1" key="1">
    <citation type="submission" date="2023-10" db="EMBL/GenBank/DDBJ databases">
        <title>Genome assembly of Pristionchus species.</title>
        <authorList>
            <person name="Yoshida K."/>
            <person name="Sommer R.J."/>
        </authorList>
    </citation>
    <scope>NUCLEOTIDE SEQUENCE</scope>
    <source>
        <strain evidence="1">RS0144</strain>
    </source>
</reference>
<organism evidence="1 2">
    <name type="scientific">Pristionchus entomophagus</name>
    <dbReference type="NCBI Taxonomy" id="358040"/>
    <lineage>
        <taxon>Eukaryota</taxon>
        <taxon>Metazoa</taxon>
        <taxon>Ecdysozoa</taxon>
        <taxon>Nematoda</taxon>
        <taxon>Chromadorea</taxon>
        <taxon>Rhabditida</taxon>
        <taxon>Rhabditina</taxon>
        <taxon>Diplogasteromorpha</taxon>
        <taxon>Diplogasteroidea</taxon>
        <taxon>Neodiplogasteridae</taxon>
        <taxon>Pristionchus</taxon>
    </lineage>
</organism>
<feature type="non-terminal residue" evidence="1">
    <location>
        <position position="74"/>
    </location>
</feature>